<proteinExistence type="predicted"/>
<dbReference type="RefSeq" id="WP_122019382.1">
    <property type="nucleotide sequence ID" value="NZ_JBQPII010000006.1"/>
</dbReference>
<dbReference type="EMBL" id="MH460880">
    <property type="protein sequence ID" value="AXH01831.1"/>
    <property type="molecule type" value="Genomic_DNA"/>
</dbReference>
<protein>
    <submittedName>
        <fullName evidence="1">Protein 12</fullName>
    </submittedName>
</protein>
<accession>A0A345IPQ9</accession>
<organism evidence="1">
    <name type="scientific">Serratia marcescens</name>
    <dbReference type="NCBI Taxonomy" id="615"/>
    <lineage>
        <taxon>Bacteria</taxon>
        <taxon>Pseudomonadati</taxon>
        <taxon>Pseudomonadota</taxon>
        <taxon>Gammaproteobacteria</taxon>
        <taxon>Enterobacterales</taxon>
        <taxon>Yersiniaceae</taxon>
        <taxon>Serratia</taxon>
    </lineage>
</organism>
<sequence>MTTSLIQPSFAGGEVSPSLYGRVDLEKYQTSLRRCRNFIVRQYGGVENRPGTRYVAPAKFPDRKCRLIPFQFNTEQTYVLEVGDHYFRVFMDGAQVVYSSGTSAGQPVDVTTPWAAADIDLLKYTQSADVMTVCHPNYPPMEIQRYAHDDWRTAEVATVSGPFANVNIDESITVYASSTSGTVDLTASASIFKSWHVGKLFYMEQKNVDTVGRWVTGEQVSVGNICRYQENYYRCVDAGERGHTGPVAPTHTTGDSWDGWAVAGSDAYGVKWRYLHSGRGICRITAVSGDGMTATAEVVIRKDGEIELPGQVVGSESATYKWAHYAWNGDAGYPGTVVYFQQRLMFAGSRSQPQTVWTSRSGDYKDFGTSNPTVDDDAITYTYAGRQLNQIRHLIDVGSLVALTSGGEYKVNGNQQGTLTPSAFQFSSQGQNGASHVQPIAISNVALFIQQKGGAVRDLAYSFDVDGFQGSDLTILANHFFTGYQITDWAFSITPMSIVWCTRNDGALLGLTYLRDQQVAAWHLHPGAGRYESVCSIAEGNEDALYCVVERTINGQQRRYIERMQSRLYDVMDDAFFVDCGLTYDGRNRDASKTMILTGGAGDWPYDEEMTLTVAGASYFTGGDIGSEIHMPYIEDDVSKVLKLLIRSVTSGNQATVTSNRNVPPQFRGVPVSEWSMARSAFAGLDHLEGQTVSILSDANVEPQKVVNAGAITLEKAGAVVHAGLPIAAVIETLDVNLNGNETLLDKKKLFTAASLLVNESRGVFAGTPGGEMYEYAQRNDEFYDDPVEPKTGTIELQLDANWSKNGRLIVEQNDPLPMTILAVIPRVTVGGV</sequence>
<evidence type="ECO:0000313" key="1">
    <source>
        <dbReference type="EMBL" id="AXH01831.1"/>
    </source>
</evidence>
<name>A0A345IPQ9_SERMA</name>
<reference evidence="1" key="1">
    <citation type="submission" date="2018-06" db="EMBL/GenBank/DDBJ databases">
        <title>SME-4 producing Serratia marcescens from Argentina and comparison with genomes of other SME-producers.</title>
        <authorList>
            <person name="Dabos L."/>
            <person name="Patino Navarrete R."/>
            <person name="Naas T."/>
        </authorList>
    </citation>
    <scope>NUCLEOTIDE SEQUENCE</scope>
    <source>
        <strain evidence="1">CHE4</strain>
    </source>
</reference>
<dbReference type="AlphaFoldDB" id="A0A345IPQ9"/>